<dbReference type="PROSITE" id="PS00598">
    <property type="entry name" value="CHROMO_1"/>
    <property type="match status" value="1"/>
</dbReference>
<dbReference type="PANTHER" id="PTHR45623:SF11">
    <property type="entry name" value="KISMET, ISOFORM C"/>
    <property type="match status" value="1"/>
</dbReference>
<dbReference type="PANTHER" id="PTHR45623">
    <property type="entry name" value="CHROMODOMAIN-HELICASE-DNA-BINDING PROTEIN 3-RELATED-RELATED"/>
    <property type="match status" value="1"/>
</dbReference>
<feature type="compositionally biased region" description="Basic residues" evidence="6">
    <location>
        <begin position="274"/>
        <end position="285"/>
    </location>
</feature>
<evidence type="ECO:0000256" key="3">
    <source>
        <dbReference type="ARBA" id="ARBA00023015"/>
    </source>
</evidence>
<feature type="region of interest" description="Disordered" evidence="6">
    <location>
        <begin position="2335"/>
        <end position="2419"/>
    </location>
</feature>
<dbReference type="InterPro" id="IPR023780">
    <property type="entry name" value="Chromo_domain"/>
</dbReference>
<feature type="compositionally biased region" description="Basic and acidic residues" evidence="6">
    <location>
        <begin position="1263"/>
        <end position="1279"/>
    </location>
</feature>
<evidence type="ECO:0000256" key="2">
    <source>
        <dbReference type="ARBA" id="ARBA00022801"/>
    </source>
</evidence>
<sequence>MSKSTASHRKSAAEDDPMNHSNDTMVDSTSMDSSEEKRDDSMDIEKEEGNKDPSDHNNDDDNDDDDNGDDNDDDDDDDDNDDDSDDPRRRRRRRSGRTRRQPERLGNQNKKSRKNMMKHRTNYAESDEDDHDDDDDHHDDDDGMDDNDDHAHENGEEEEEVEVDTGGRRRSSRANKNTRSMKEPTDSVHDLLQGTSPTLIKPRNNTSASTTTITTTTNLKNKKSSTAPSSRKKVSGATTTTLSHHNNQTVNDDDESDRKLVPAVTSSTTSPPKVRGRHSKNRRQSKSVLEEVESGEDKTPPDQDSMDVDDDEEYDDNGDGDESEELEDDDDDDETMKMQRILASRSETRKKWKEICGKMNSSEVTDGSRWFQGNTSTDTTDNDNDDDEIIEERFLVKWNGLSYLHVTWENQQDLLDLVEGSKTYMSTFFRKSTNGILFSQDERKDGDYFDPGFVEIDRILEVTPPDGYRGKLPSTWEEELAVDPIKEYGVVLDKTDTKAFDSGVGRQFLIKFTSLSYSESTYEFERDLILLDVDFRQKLKEYYERTRKPSRTEIKTRKDNAEEASRRAYVLFGDRSKLSPDEKAKKVAEYQQQLQDHVYENGGQLRDYQAEGVTWFLSNFVNDRSCIMADEMGLGKTLQTAAFVHLLVTRMHLPGPYLICVPLSTVAHWQREFVGWTGLNTIVYHGSAKDRERIRELEFAYQRDRPDSYGVNTKYLKKCEPAKKKGLPWMATVVVTTPEILVAEDWTELTFVHWQVLVVDEAHRLKNHNSKLAVNLRDDRFVFKHKLLLTGTPIQNEVKEFWTLLNFIDPENYDDINEFLEKYGDIKSKEKIDELHETIRPYILRRLKEDVEKSVPPKEETLIEVELTIAQKKYYRALYEKNVQFLHKNKKKALDGPSLNNLAMQLRKCCNHLFLLNGVEQDLREKEQEPFEEGDFVAKASGKLVLLDKLLPRLKENGHRVLLFSQFKIMLDIMEDYLYARKYKFERIDGSITGHLRQAAIDRYQDPNSSDPPFIMLLSTRAGGVGINLTSADTCIIYDSDWNPQNDIQAMARCHRIGQTKDVKVYRLLTRKTYEMQMFHLSSLKMGLDQAVLTGFESGATGDGGMTKEEVEKLLRHGAYDIFNEDKAGASERESNAFIEQDIDSILERRSRKIVHENTGTGSAAVGGTFSKASFVSKTPSKDSGQTATEDIDINDPDFWKKMVGESKPETESILKPRQRTQTNYNEKTWEKNFNKALTYDEDSGSDSSEGSEESEEDPDGADQERYRWGGNKPEHWKRNDAQGVIDGVERFGYGNKKWPDFIKELPKECSKFSETEIRRMTWSIVLTSICEVASSEAVGNAKRDKTMAQRKRGTDDNNGPEGVLAISNEMQSTSSVSESQRKQETFHKLWKKHEPWAKRALDDAMTYATQNEGRSMSAQSQQQEIVNGLFYSHLWPALQARQWRSDDDDEDVFVYQNQTFKSPSAVMNEVVRIHPELQNMVIPLLTKIEQARLQVTEHERSVRQKDLAITSENVDLRSLEGLLERYSPMQFVFDRKRKGNKLSLGRKVLSACLYEYAAFTLHDAAVGLQEKHDDDGDDYDIDYLSKVLIVDGRTALPHPLWTKQHDMTLIAGIMKHGWCEIDRNMKQMLSDSKLHWGYPFEITRSAPAQRIGRAQMQILKSTAERAASVLNDHSETLHVLSGFNKNLIIESFGLTHHDIEGTEPNLGGKEWRTDPSLLHQSSKKVDGMLDEPVDLPPKKDLVKRSRSILDKSIEVFRRSGIDALVAESEAAAKPKKEKKVTESYGYAVIDQSDRCNILLAELVRTLVKASPKHKKEMMSLWSVTINEATALEALLAAHEIEMKVEVAAMRKIVEQLKVAKLACRTAMRQGKNVLRCTIGEKPHPTRYDNEAQFPDANALISAAEKKGAVKKRVRKNDPSLGERAILNAVKKISKRNSETVGPVCRFDNYQEDSSGIPLTMMEVWILTIFCTMGVPVGSSSNGKSSNLTSPLTWADVGKALEVMARQQLTNAEDFVKDCEDAVAKAKDQGHKAETIAALEAKVSLAKNEQAARHHAAATTADVITDPVGILGKKSALLLERVRQYAGFEQGSKVSKATHKYENFLGPKILGWIWKQMKEFAVENCIIGDDGKILGNITYDLMKDHPDKVGDIAVSAVLDKKSARDVFSQTAMMTRLRSILLRNSEEELRGKLARAIKSSKKLEDPWEKQPDWWDDTTVQHSLVLLQRLNEFGFLWIMDMEKARDGFGAPDTDYNDMIDMQLTKPSIQIKANQLVRELNAIEDHEDLMHMLQRRKSRSSMDSLAGCNGNASVESSETNKKKKTQVQAGLRAFFTADAKKQSSSKQSSLGDSKDKAKSSLPSPKHADENSLNGNSAGAAAVGGGSPDSLASVGKRKQSPTPVEEDSKASSIEKKAKLSAEE</sequence>
<feature type="compositionally biased region" description="Low complexity" evidence="6">
    <location>
        <begin position="2367"/>
        <end position="2377"/>
    </location>
</feature>
<feature type="compositionally biased region" description="Low complexity" evidence="6">
    <location>
        <begin position="204"/>
        <end position="219"/>
    </location>
</feature>
<feature type="compositionally biased region" description="Basic residues" evidence="6">
    <location>
        <begin position="1"/>
        <end position="10"/>
    </location>
</feature>
<dbReference type="CDD" id="cd18793">
    <property type="entry name" value="SF2_C_SNF"/>
    <property type="match status" value="1"/>
</dbReference>
<dbReference type="GO" id="GO:0003682">
    <property type="term" value="F:chromatin binding"/>
    <property type="evidence" value="ECO:0007669"/>
    <property type="project" value="TreeGrafter"/>
</dbReference>
<feature type="compositionally biased region" description="Basic and acidic residues" evidence="6">
    <location>
        <begin position="2402"/>
        <end position="2419"/>
    </location>
</feature>
<feature type="domain" description="Helicase C-terminal" evidence="9">
    <location>
        <begin position="946"/>
        <end position="1100"/>
    </location>
</feature>
<keyword evidence="11" id="KW-1185">Reference proteome</keyword>
<keyword evidence="10" id="KW-0347">Helicase</keyword>
<proteinExistence type="predicted"/>
<comment type="caution">
    <text evidence="10">The sequence shown here is derived from an EMBL/GenBank/DDBJ whole genome shotgun (WGS) entry which is preliminary data.</text>
</comment>
<feature type="compositionally biased region" description="Basic and acidic residues" evidence="6">
    <location>
        <begin position="1342"/>
        <end position="1356"/>
    </location>
</feature>
<feature type="compositionally biased region" description="Acidic residues" evidence="6">
    <location>
        <begin position="125"/>
        <end position="148"/>
    </location>
</feature>
<feature type="compositionally biased region" description="Acidic residues" evidence="6">
    <location>
        <begin position="60"/>
        <end position="85"/>
    </location>
</feature>
<dbReference type="Pfam" id="PF00385">
    <property type="entry name" value="Chromo"/>
    <property type="match status" value="1"/>
</dbReference>
<feature type="compositionally biased region" description="Acidic residues" evidence="6">
    <location>
        <begin position="304"/>
        <end position="334"/>
    </location>
</feature>
<dbReference type="InterPro" id="IPR000953">
    <property type="entry name" value="Chromo/chromo_shadow_dom"/>
</dbReference>
<feature type="domain" description="Helicase ATP-binding" evidence="8">
    <location>
        <begin position="617"/>
        <end position="811"/>
    </location>
</feature>
<dbReference type="PROSITE" id="PS50013">
    <property type="entry name" value="CHROMO_2"/>
    <property type="match status" value="1"/>
</dbReference>
<keyword evidence="10" id="KW-0547">Nucleotide-binding</keyword>
<dbReference type="Pfam" id="PF00176">
    <property type="entry name" value="SNF2-rel_dom"/>
    <property type="match status" value="1"/>
</dbReference>
<feature type="domain" description="Chromo" evidence="7">
    <location>
        <begin position="336"/>
        <end position="431"/>
    </location>
</feature>
<feature type="compositionally biased region" description="Low complexity" evidence="6">
    <location>
        <begin position="2339"/>
        <end position="2348"/>
    </location>
</feature>
<evidence type="ECO:0000256" key="4">
    <source>
        <dbReference type="ARBA" id="ARBA00023163"/>
    </source>
</evidence>
<evidence type="ECO:0000256" key="6">
    <source>
        <dbReference type="SAM" id="MobiDB-lite"/>
    </source>
</evidence>
<dbReference type="PROSITE" id="PS51192">
    <property type="entry name" value="HELICASE_ATP_BIND_1"/>
    <property type="match status" value="1"/>
</dbReference>
<dbReference type="InterPro" id="IPR000330">
    <property type="entry name" value="SNF2_N"/>
</dbReference>
<evidence type="ECO:0000259" key="8">
    <source>
        <dbReference type="PROSITE" id="PS51192"/>
    </source>
</evidence>
<dbReference type="EMBL" id="JAGRRH010000022">
    <property type="protein sequence ID" value="KAG7344825.1"/>
    <property type="molecule type" value="Genomic_DNA"/>
</dbReference>
<feature type="compositionally biased region" description="Polar residues" evidence="6">
    <location>
        <begin position="1176"/>
        <end position="1189"/>
    </location>
</feature>
<gene>
    <name evidence="10" type="ORF">IV203_032356</name>
</gene>
<dbReference type="InterPro" id="IPR023779">
    <property type="entry name" value="Chromodomain_CS"/>
</dbReference>
<evidence type="ECO:0000313" key="10">
    <source>
        <dbReference type="EMBL" id="KAG7344825.1"/>
    </source>
</evidence>
<evidence type="ECO:0000256" key="5">
    <source>
        <dbReference type="ARBA" id="ARBA00023242"/>
    </source>
</evidence>
<evidence type="ECO:0000259" key="7">
    <source>
        <dbReference type="PROSITE" id="PS50013"/>
    </source>
</evidence>
<dbReference type="InterPro" id="IPR014001">
    <property type="entry name" value="Helicase_ATP-bd"/>
</dbReference>
<dbReference type="Proteomes" id="UP000693970">
    <property type="component" value="Unassembled WGS sequence"/>
</dbReference>
<dbReference type="InterPro" id="IPR001650">
    <property type="entry name" value="Helicase_C-like"/>
</dbReference>
<dbReference type="PROSITE" id="PS51194">
    <property type="entry name" value="HELICASE_CTER"/>
    <property type="match status" value="1"/>
</dbReference>
<feature type="compositionally biased region" description="Basic residues" evidence="6">
    <location>
        <begin position="110"/>
        <end position="121"/>
    </location>
</feature>
<keyword evidence="5" id="KW-0539">Nucleus</keyword>
<dbReference type="GO" id="GO:0004386">
    <property type="term" value="F:helicase activity"/>
    <property type="evidence" value="ECO:0007669"/>
    <property type="project" value="UniProtKB-KW"/>
</dbReference>
<feature type="compositionally biased region" description="Basic and acidic residues" evidence="6">
    <location>
        <begin position="34"/>
        <end position="59"/>
    </location>
</feature>
<dbReference type="GO" id="GO:0000785">
    <property type="term" value="C:chromatin"/>
    <property type="evidence" value="ECO:0007669"/>
    <property type="project" value="TreeGrafter"/>
</dbReference>
<feature type="compositionally biased region" description="Basic and acidic residues" evidence="6">
    <location>
        <begin position="1198"/>
        <end position="1215"/>
    </location>
</feature>
<accession>A0A9K3KJE0</accession>
<evidence type="ECO:0000313" key="11">
    <source>
        <dbReference type="Proteomes" id="UP000693970"/>
    </source>
</evidence>
<dbReference type="GO" id="GO:0003677">
    <property type="term" value="F:DNA binding"/>
    <property type="evidence" value="ECO:0007669"/>
    <property type="project" value="TreeGrafter"/>
</dbReference>
<reference evidence="10" key="2">
    <citation type="submission" date="2021-04" db="EMBL/GenBank/DDBJ databases">
        <authorList>
            <person name="Podell S."/>
        </authorList>
    </citation>
    <scope>NUCLEOTIDE SEQUENCE</scope>
    <source>
        <strain evidence="10">Hildebrandi</strain>
    </source>
</reference>
<feature type="region of interest" description="Disordered" evidence="6">
    <location>
        <begin position="2292"/>
        <end position="2322"/>
    </location>
</feature>
<evidence type="ECO:0000256" key="1">
    <source>
        <dbReference type="ARBA" id="ARBA00022737"/>
    </source>
</evidence>
<feature type="compositionally biased region" description="Basic and acidic residues" evidence="6">
    <location>
        <begin position="180"/>
        <end position="189"/>
    </location>
</feature>
<evidence type="ECO:0000259" key="9">
    <source>
        <dbReference type="PROSITE" id="PS51194"/>
    </source>
</evidence>
<dbReference type="SMART" id="SM00298">
    <property type="entry name" value="CHROMO"/>
    <property type="match status" value="2"/>
</dbReference>
<dbReference type="SMART" id="SM00490">
    <property type="entry name" value="HELICc"/>
    <property type="match status" value="1"/>
</dbReference>
<feature type="compositionally biased region" description="Polar residues" evidence="6">
    <location>
        <begin position="236"/>
        <end position="250"/>
    </location>
</feature>
<name>A0A9K3KJE0_9STRA</name>
<feature type="compositionally biased region" description="Basic residues" evidence="6">
    <location>
        <begin position="89"/>
        <end position="99"/>
    </location>
</feature>
<organism evidence="10 11">
    <name type="scientific">Nitzschia inconspicua</name>
    <dbReference type="NCBI Taxonomy" id="303405"/>
    <lineage>
        <taxon>Eukaryota</taxon>
        <taxon>Sar</taxon>
        <taxon>Stramenopiles</taxon>
        <taxon>Ochrophyta</taxon>
        <taxon>Bacillariophyta</taxon>
        <taxon>Bacillariophyceae</taxon>
        <taxon>Bacillariophycidae</taxon>
        <taxon>Bacillariales</taxon>
        <taxon>Bacillariaceae</taxon>
        <taxon>Nitzschia</taxon>
    </lineage>
</organism>
<keyword evidence="10" id="KW-0067">ATP-binding</keyword>
<dbReference type="SMART" id="SM00487">
    <property type="entry name" value="DEXDc"/>
    <property type="match status" value="1"/>
</dbReference>
<reference evidence="10" key="1">
    <citation type="journal article" date="2021" name="Sci. Rep.">
        <title>Diploid genomic architecture of Nitzschia inconspicua, an elite biomass production diatom.</title>
        <authorList>
            <person name="Oliver A."/>
            <person name="Podell S."/>
            <person name="Pinowska A."/>
            <person name="Traller J.C."/>
            <person name="Smith S.R."/>
            <person name="McClure R."/>
            <person name="Beliaev A."/>
            <person name="Bohutskyi P."/>
            <person name="Hill E.A."/>
            <person name="Rabines A."/>
            <person name="Zheng H."/>
            <person name="Allen L.Z."/>
            <person name="Kuo A."/>
            <person name="Grigoriev I.V."/>
            <person name="Allen A.E."/>
            <person name="Hazlebeck D."/>
            <person name="Allen E.E."/>
        </authorList>
    </citation>
    <scope>NUCLEOTIDE SEQUENCE</scope>
    <source>
        <strain evidence="10">Hildebrandi</strain>
    </source>
</reference>
<feature type="region of interest" description="Disordered" evidence="6">
    <location>
        <begin position="1176"/>
        <end position="1279"/>
    </location>
</feature>
<feature type="compositionally biased region" description="Acidic residues" evidence="6">
    <location>
        <begin position="1240"/>
        <end position="1262"/>
    </location>
</feature>
<dbReference type="GO" id="GO:0016887">
    <property type="term" value="F:ATP hydrolysis activity"/>
    <property type="evidence" value="ECO:0007669"/>
    <property type="project" value="TreeGrafter"/>
</dbReference>
<feature type="compositionally biased region" description="Low complexity" evidence="6">
    <location>
        <begin position="21"/>
        <end position="32"/>
    </location>
</feature>
<dbReference type="GO" id="GO:0140658">
    <property type="term" value="F:ATP-dependent chromatin remodeler activity"/>
    <property type="evidence" value="ECO:0007669"/>
    <property type="project" value="TreeGrafter"/>
</dbReference>
<dbReference type="GO" id="GO:0005634">
    <property type="term" value="C:nucleus"/>
    <property type="evidence" value="ECO:0007669"/>
    <property type="project" value="TreeGrafter"/>
</dbReference>
<dbReference type="GO" id="GO:0042393">
    <property type="term" value="F:histone binding"/>
    <property type="evidence" value="ECO:0007669"/>
    <property type="project" value="TreeGrafter"/>
</dbReference>
<dbReference type="InterPro" id="IPR049730">
    <property type="entry name" value="SNF2/RAD54-like_C"/>
</dbReference>
<feature type="region of interest" description="Disordered" evidence="6">
    <location>
        <begin position="1342"/>
        <end position="1361"/>
    </location>
</feature>
<feature type="region of interest" description="Disordered" evidence="6">
    <location>
        <begin position="1"/>
        <end position="335"/>
    </location>
</feature>
<keyword evidence="1" id="KW-0677">Repeat</keyword>
<dbReference type="OrthoDB" id="5857104at2759"/>
<feature type="region of interest" description="Disordered" evidence="6">
    <location>
        <begin position="363"/>
        <end position="385"/>
    </location>
</feature>
<keyword evidence="4" id="KW-0804">Transcription</keyword>
<dbReference type="Pfam" id="PF00271">
    <property type="entry name" value="Helicase_C"/>
    <property type="match status" value="1"/>
</dbReference>
<dbReference type="GO" id="GO:0005524">
    <property type="term" value="F:ATP binding"/>
    <property type="evidence" value="ECO:0007669"/>
    <property type="project" value="InterPro"/>
</dbReference>
<protein>
    <submittedName>
        <fullName evidence="10">DNA/RNA helicase, superfamily II, SNF2 family protein</fullName>
    </submittedName>
</protein>
<keyword evidence="2" id="KW-0378">Hydrolase</keyword>
<keyword evidence="3" id="KW-0805">Transcription regulation</keyword>